<keyword evidence="3" id="KW-1185">Reference proteome</keyword>
<dbReference type="OrthoDB" id="5959043at2759"/>
<name>A0A3P7QES7_CYLGO</name>
<dbReference type="Proteomes" id="UP000271889">
    <property type="component" value="Unassembled WGS sequence"/>
</dbReference>
<evidence type="ECO:0000313" key="2">
    <source>
        <dbReference type="EMBL" id="VDN30412.1"/>
    </source>
</evidence>
<evidence type="ECO:0000313" key="3">
    <source>
        <dbReference type="Proteomes" id="UP000271889"/>
    </source>
</evidence>
<dbReference type="AlphaFoldDB" id="A0A3P7QES7"/>
<dbReference type="EMBL" id="UYRV01116977">
    <property type="protein sequence ID" value="VDN30412.1"/>
    <property type="molecule type" value="Genomic_DNA"/>
</dbReference>
<protein>
    <submittedName>
        <fullName evidence="2">Uncharacterized protein</fullName>
    </submittedName>
</protein>
<sequence>MDLIDLYHAHDHQVATNDGDLLDEKPVENGMIDVPKESQKMKKPRFVPWEPYKAAPSADRKGEPPQNLPQLIPYGGSVLDENSNKNAERILVDARKYRAELEENCQSEQVIFHVYYVKHCAISFPYEDV</sequence>
<gene>
    <name evidence="2" type="ORF">CGOC_LOCUS11542</name>
</gene>
<evidence type="ECO:0000256" key="1">
    <source>
        <dbReference type="SAM" id="MobiDB-lite"/>
    </source>
</evidence>
<proteinExistence type="predicted"/>
<organism evidence="2 3">
    <name type="scientific">Cylicostephanus goldi</name>
    <name type="common">Nematode worm</name>
    <dbReference type="NCBI Taxonomy" id="71465"/>
    <lineage>
        <taxon>Eukaryota</taxon>
        <taxon>Metazoa</taxon>
        <taxon>Ecdysozoa</taxon>
        <taxon>Nematoda</taxon>
        <taxon>Chromadorea</taxon>
        <taxon>Rhabditida</taxon>
        <taxon>Rhabditina</taxon>
        <taxon>Rhabditomorpha</taxon>
        <taxon>Strongyloidea</taxon>
        <taxon>Strongylidae</taxon>
        <taxon>Cylicostephanus</taxon>
    </lineage>
</organism>
<reference evidence="2 3" key="1">
    <citation type="submission" date="2018-11" db="EMBL/GenBank/DDBJ databases">
        <authorList>
            <consortium name="Pathogen Informatics"/>
        </authorList>
    </citation>
    <scope>NUCLEOTIDE SEQUENCE [LARGE SCALE GENOMIC DNA]</scope>
</reference>
<accession>A0A3P7QES7</accession>
<feature type="region of interest" description="Disordered" evidence="1">
    <location>
        <begin position="54"/>
        <end position="80"/>
    </location>
</feature>